<dbReference type="AlphaFoldDB" id="A0A8X8X1P0"/>
<organism evidence="1">
    <name type="scientific">Salvia splendens</name>
    <name type="common">Scarlet sage</name>
    <dbReference type="NCBI Taxonomy" id="180675"/>
    <lineage>
        <taxon>Eukaryota</taxon>
        <taxon>Viridiplantae</taxon>
        <taxon>Streptophyta</taxon>
        <taxon>Embryophyta</taxon>
        <taxon>Tracheophyta</taxon>
        <taxon>Spermatophyta</taxon>
        <taxon>Magnoliopsida</taxon>
        <taxon>eudicotyledons</taxon>
        <taxon>Gunneridae</taxon>
        <taxon>Pentapetalae</taxon>
        <taxon>asterids</taxon>
        <taxon>lamiids</taxon>
        <taxon>Lamiales</taxon>
        <taxon>Lamiaceae</taxon>
        <taxon>Nepetoideae</taxon>
        <taxon>Mentheae</taxon>
        <taxon>Salviinae</taxon>
        <taxon>Salvia</taxon>
        <taxon>Salvia subgen. Calosphace</taxon>
        <taxon>core Calosphace</taxon>
    </lineage>
</organism>
<reference evidence="1" key="1">
    <citation type="submission" date="2018-01" db="EMBL/GenBank/DDBJ databases">
        <authorList>
            <person name="Mao J.F."/>
        </authorList>
    </citation>
    <scope>NUCLEOTIDE SEQUENCE</scope>
    <source>
        <strain evidence="1">Huo1</strain>
        <tissue evidence="1">Leaf</tissue>
    </source>
</reference>
<proteinExistence type="predicted"/>
<accession>A0A8X8X1P0</accession>
<evidence type="ECO:0000313" key="2">
    <source>
        <dbReference type="Proteomes" id="UP000298416"/>
    </source>
</evidence>
<dbReference type="Proteomes" id="UP000298416">
    <property type="component" value="Unassembled WGS sequence"/>
</dbReference>
<name>A0A8X8X1P0_SALSN</name>
<comment type="caution">
    <text evidence="1">The sequence shown here is derived from an EMBL/GenBank/DDBJ whole genome shotgun (WGS) entry which is preliminary data.</text>
</comment>
<keyword evidence="2" id="KW-1185">Reference proteome</keyword>
<evidence type="ECO:0000313" key="1">
    <source>
        <dbReference type="EMBL" id="KAG6406035.1"/>
    </source>
</evidence>
<dbReference type="EMBL" id="PNBA02000012">
    <property type="protein sequence ID" value="KAG6406035.1"/>
    <property type="molecule type" value="Genomic_DNA"/>
</dbReference>
<sequence>MWIDVENKMVEKRRGVMISVYVESKILRSHHKIHRNNRFRRDRRAQLLSYTHSAHAKPFHNLTPKSKKRRFRDRIRRLFCGFSRSRVKKRLWKYESAKGEAKWSYGRIDKFHLCVKEIEVLVKENMCGLEMQQWEH</sequence>
<reference evidence="1" key="2">
    <citation type="submission" date="2020-08" db="EMBL/GenBank/DDBJ databases">
        <title>Plant Genome Project.</title>
        <authorList>
            <person name="Zhang R.-G."/>
        </authorList>
    </citation>
    <scope>NUCLEOTIDE SEQUENCE</scope>
    <source>
        <strain evidence="1">Huo1</strain>
        <tissue evidence="1">Leaf</tissue>
    </source>
</reference>
<gene>
    <name evidence="1" type="ORF">SASPL_133631</name>
</gene>
<protein>
    <submittedName>
        <fullName evidence="1">Uncharacterized protein</fullName>
    </submittedName>
</protein>